<dbReference type="GO" id="GO:0016747">
    <property type="term" value="F:acyltransferase activity, transferring groups other than amino-acyl groups"/>
    <property type="evidence" value="ECO:0007669"/>
    <property type="project" value="InterPro"/>
</dbReference>
<reference evidence="4" key="1">
    <citation type="submission" date="2021-01" db="EMBL/GenBank/DDBJ databases">
        <title>Whole genome shotgun sequence of Sinosporangium siamense NBRC 109515.</title>
        <authorList>
            <person name="Komaki H."/>
            <person name="Tamura T."/>
        </authorList>
    </citation>
    <scope>NUCLEOTIDE SEQUENCE</scope>
    <source>
        <strain evidence="4">NBRC 109515</strain>
    </source>
</reference>
<evidence type="ECO:0000259" key="3">
    <source>
        <dbReference type="PROSITE" id="PS51186"/>
    </source>
</evidence>
<dbReference type="CDD" id="cd04301">
    <property type="entry name" value="NAT_SF"/>
    <property type="match status" value="1"/>
</dbReference>
<proteinExistence type="predicted"/>
<dbReference type="EMBL" id="BOOW01000010">
    <property type="protein sequence ID" value="GII91661.1"/>
    <property type="molecule type" value="Genomic_DNA"/>
</dbReference>
<dbReference type="Gene3D" id="3.40.630.30">
    <property type="match status" value="1"/>
</dbReference>
<protein>
    <submittedName>
        <fullName evidence="4">GNAT family N-acetyltransferase</fullName>
    </submittedName>
</protein>
<organism evidence="4 5">
    <name type="scientific">Sinosporangium siamense</name>
    <dbReference type="NCBI Taxonomy" id="1367973"/>
    <lineage>
        <taxon>Bacteria</taxon>
        <taxon>Bacillati</taxon>
        <taxon>Actinomycetota</taxon>
        <taxon>Actinomycetes</taxon>
        <taxon>Streptosporangiales</taxon>
        <taxon>Streptosporangiaceae</taxon>
        <taxon>Sinosporangium</taxon>
    </lineage>
</organism>
<keyword evidence="5" id="KW-1185">Reference proteome</keyword>
<dbReference type="InterPro" id="IPR000182">
    <property type="entry name" value="GNAT_dom"/>
</dbReference>
<dbReference type="SUPFAM" id="SSF55729">
    <property type="entry name" value="Acyl-CoA N-acyltransferases (Nat)"/>
    <property type="match status" value="1"/>
</dbReference>
<accession>A0A919RGR6</accession>
<gene>
    <name evidence="4" type="ORF">Ssi02_18920</name>
</gene>
<dbReference type="Pfam" id="PF00583">
    <property type="entry name" value="Acetyltransf_1"/>
    <property type="match status" value="1"/>
</dbReference>
<comment type="caution">
    <text evidence="4">The sequence shown here is derived from an EMBL/GenBank/DDBJ whole genome shotgun (WGS) entry which is preliminary data.</text>
</comment>
<keyword evidence="1" id="KW-0808">Transferase</keyword>
<dbReference type="PROSITE" id="PS51186">
    <property type="entry name" value="GNAT"/>
    <property type="match status" value="1"/>
</dbReference>
<feature type="domain" description="N-acetyltransferase" evidence="3">
    <location>
        <begin position="3"/>
        <end position="155"/>
    </location>
</feature>
<dbReference type="RefSeq" id="WP_204023529.1">
    <property type="nucleotide sequence ID" value="NZ_BOOW01000010.1"/>
</dbReference>
<dbReference type="InterPro" id="IPR016181">
    <property type="entry name" value="Acyl_CoA_acyltransferase"/>
</dbReference>
<sequence length="166" mass="18708">MSLKIRRYRPSDLQSVRTLHRLCLAQVGLAPGDGVYYDDDFPRIHEVYLADRGEFLIGESEGRTIAMGGLRRIDDDNAEICRMRVHPDFQRRSYGALILRRLEERAAELGYRLVRGDTTLNQSAAMALYRKFGWHETARELVGDLVVIYGEKTLTPAAGAGEHSAG</sequence>
<name>A0A919RGR6_9ACTN</name>
<dbReference type="PANTHER" id="PTHR43877">
    <property type="entry name" value="AMINOALKYLPHOSPHONATE N-ACETYLTRANSFERASE-RELATED-RELATED"/>
    <property type="match status" value="1"/>
</dbReference>
<keyword evidence="2" id="KW-0012">Acyltransferase</keyword>
<evidence type="ECO:0000313" key="5">
    <source>
        <dbReference type="Proteomes" id="UP000606172"/>
    </source>
</evidence>
<evidence type="ECO:0000313" key="4">
    <source>
        <dbReference type="EMBL" id="GII91661.1"/>
    </source>
</evidence>
<dbReference type="PANTHER" id="PTHR43877:SF5">
    <property type="entry name" value="BLL8307 PROTEIN"/>
    <property type="match status" value="1"/>
</dbReference>
<evidence type="ECO:0000256" key="1">
    <source>
        <dbReference type="ARBA" id="ARBA00022679"/>
    </source>
</evidence>
<evidence type="ECO:0000256" key="2">
    <source>
        <dbReference type="ARBA" id="ARBA00023315"/>
    </source>
</evidence>
<dbReference type="Proteomes" id="UP000606172">
    <property type="component" value="Unassembled WGS sequence"/>
</dbReference>
<dbReference type="AlphaFoldDB" id="A0A919RGR6"/>
<dbReference type="InterPro" id="IPR050832">
    <property type="entry name" value="Bact_Acetyltransf"/>
</dbReference>